<reference evidence="2 3" key="1">
    <citation type="submission" date="2020-08" db="EMBL/GenBank/DDBJ databases">
        <title>The Agave Microbiome: Exploring the role of microbial communities in plant adaptations to desert environments.</title>
        <authorList>
            <person name="Partida-Martinez L.P."/>
        </authorList>
    </citation>
    <scope>NUCLEOTIDE SEQUENCE [LARGE SCALE GENOMIC DNA]</scope>
    <source>
        <strain evidence="2 3">AT3.2</strain>
    </source>
</reference>
<dbReference type="RefSeq" id="WP_183549812.1">
    <property type="nucleotide sequence ID" value="NZ_JACHBX010000001.1"/>
</dbReference>
<gene>
    <name evidence="2" type="ORF">HD842_000208</name>
</gene>
<feature type="signal peptide" evidence="1">
    <location>
        <begin position="1"/>
        <end position="21"/>
    </location>
</feature>
<feature type="chain" id="PRO_5031165527" evidence="1">
    <location>
        <begin position="22"/>
        <end position="127"/>
    </location>
</feature>
<dbReference type="EMBL" id="JACHBX010000001">
    <property type="protein sequence ID" value="MBB6132097.1"/>
    <property type="molecule type" value="Genomic_DNA"/>
</dbReference>
<sequence>MRLSHLALFAAAAVVSLGSAAQPVAATNPDVVNVHAAQPKKVYIDPLMYQRMQGAYKLDDGRTLQVTGKGRKLYADLGDGPQEIVHVGRDRFEAVGRDLSVRFDGGPFPHTVHLKDDGGRVLASSQR</sequence>
<keyword evidence="1" id="KW-0732">Signal</keyword>
<dbReference type="Proteomes" id="UP000540787">
    <property type="component" value="Unassembled WGS sequence"/>
</dbReference>
<organism evidence="2 3">
    <name type="scientific">Massilia aurea</name>
    <dbReference type="NCBI Taxonomy" id="373040"/>
    <lineage>
        <taxon>Bacteria</taxon>
        <taxon>Pseudomonadati</taxon>
        <taxon>Pseudomonadota</taxon>
        <taxon>Betaproteobacteria</taxon>
        <taxon>Burkholderiales</taxon>
        <taxon>Oxalobacteraceae</taxon>
        <taxon>Telluria group</taxon>
        <taxon>Massilia</taxon>
    </lineage>
</organism>
<keyword evidence="3" id="KW-1185">Reference proteome</keyword>
<evidence type="ECO:0000313" key="3">
    <source>
        <dbReference type="Proteomes" id="UP000540787"/>
    </source>
</evidence>
<protein>
    <submittedName>
        <fullName evidence="2">Uncharacterized protein</fullName>
    </submittedName>
</protein>
<comment type="caution">
    <text evidence="2">The sequence shown here is derived from an EMBL/GenBank/DDBJ whole genome shotgun (WGS) entry which is preliminary data.</text>
</comment>
<accession>A0A7W9U5R0</accession>
<name>A0A7W9U5R0_9BURK</name>
<evidence type="ECO:0000256" key="1">
    <source>
        <dbReference type="SAM" id="SignalP"/>
    </source>
</evidence>
<evidence type="ECO:0000313" key="2">
    <source>
        <dbReference type="EMBL" id="MBB6132097.1"/>
    </source>
</evidence>
<dbReference type="AlphaFoldDB" id="A0A7W9U5R0"/>
<proteinExistence type="predicted"/>